<dbReference type="RefSeq" id="WP_344907212.1">
    <property type="nucleotide sequence ID" value="NZ_BAAAYO010000005.1"/>
</dbReference>
<keyword evidence="3" id="KW-1185">Reference proteome</keyword>
<feature type="domain" description="Methyltransferase" evidence="1">
    <location>
        <begin position="49"/>
        <end position="135"/>
    </location>
</feature>
<dbReference type="PANTHER" id="PTHR43460">
    <property type="entry name" value="METHYLTRANSFERASE"/>
    <property type="match status" value="1"/>
</dbReference>
<gene>
    <name evidence="2" type="ORF">ACFFNY_02485</name>
</gene>
<dbReference type="EC" id="2.1.1.-" evidence="2"/>
<organism evidence="2 3">
    <name type="scientific">Paenibacillus hodogayensis</name>
    <dbReference type="NCBI Taxonomy" id="279208"/>
    <lineage>
        <taxon>Bacteria</taxon>
        <taxon>Bacillati</taxon>
        <taxon>Bacillota</taxon>
        <taxon>Bacilli</taxon>
        <taxon>Bacillales</taxon>
        <taxon>Paenibacillaceae</taxon>
        <taxon>Paenibacillus</taxon>
    </lineage>
</organism>
<reference evidence="2 3" key="1">
    <citation type="submission" date="2024-09" db="EMBL/GenBank/DDBJ databases">
        <authorList>
            <person name="Sun Q."/>
            <person name="Mori K."/>
        </authorList>
    </citation>
    <scope>NUCLEOTIDE SEQUENCE [LARGE SCALE GENOMIC DNA]</scope>
    <source>
        <strain evidence="2 3">JCM 12520</strain>
    </source>
</reference>
<dbReference type="InterPro" id="IPR041698">
    <property type="entry name" value="Methyltransf_25"/>
</dbReference>
<dbReference type="Pfam" id="PF13649">
    <property type="entry name" value="Methyltransf_25"/>
    <property type="match status" value="1"/>
</dbReference>
<evidence type="ECO:0000313" key="2">
    <source>
        <dbReference type="EMBL" id="MFB9750426.1"/>
    </source>
</evidence>
<dbReference type="InterPro" id="IPR029063">
    <property type="entry name" value="SAM-dependent_MTases_sf"/>
</dbReference>
<sequence>MDQDAYKAFYEKVGKINGWDFSSVKCRTEGKHWDFYKEVAQACKKSDLVLDIGTGGGESALPLADSALLLVGIDQASGMIETAVRNGAAAGVLNVRYLRMEAGKLDFPDRFFDVVSCRHSDFCANEIARVLREGGIFLTQQISETDKHNLKQAFGRGQAWGTKAGTLRERYMAELNEAGFADIESFEWNVTEFYETAEDLIFLLKHTPIIPDFGQTEGDFQILDSFIREYRTDRGIRTSSDRFIIRVRR</sequence>
<protein>
    <submittedName>
        <fullName evidence="2">Class I SAM-dependent methyltransferase</fullName>
        <ecNumber evidence="2">2.1.1.-</ecNumber>
    </submittedName>
</protein>
<dbReference type="Proteomes" id="UP001589619">
    <property type="component" value="Unassembled WGS sequence"/>
</dbReference>
<evidence type="ECO:0000259" key="1">
    <source>
        <dbReference type="Pfam" id="PF13649"/>
    </source>
</evidence>
<dbReference type="EMBL" id="JBHMAG010000003">
    <property type="protein sequence ID" value="MFB9750426.1"/>
    <property type="molecule type" value="Genomic_DNA"/>
</dbReference>
<dbReference type="InterPro" id="IPR052939">
    <property type="entry name" value="23S_rRNA_MeTrnsfrase_RlmA"/>
</dbReference>
<keyword evidence="2" id="KW-0808">Transferase</keyword>
<name>A0ABV5VQY2_9BACL</name>
<dbReference type="SUPFAM" id="SSF53335">
    <property type="entry name" value="S-adenosyl-L-methionine-dependent methyltransferases"/>
    <property type="match status" value="1"/>
</dbReference>
<dbReference type="CDD" id="cd02440">
    <property type="entry name" value="AdoMet_MTases"/>
    <property type="match status" value="1"/>
</dbReference>
<accession>A0ABV5VQY2</accession>
<evidence type="ECO:0000313" key="3">
    <source>
        <dbReference type="Proteomes" id="UP001589619"/>
    </source>
</evidence>
<dbReference type="GO" id="GO:0032259">
    <property type="term" value="P:methylation"/>
    <property type="evidence" value="ECO:0007669"/>
    <property type="project" value="UniProtKB-KW"/>
</dbReference>
<comment type="caution">
    <text evidence="2">The sequence shown here is derived from an EMBL/GenBank/DDBJ whole genome shotgun (WGS) entry which is preliminary data.</text>
</comment>
<keyword evidence="2" id="KW-0489">Methyltransferase</keyword>
<dbReference type="PANTHER" id="PTHR43460:SF1">
    <property type="entry name" value="METHYLTRANSFERASE TYPE 11 DOMAIN-CONTAINING PROTEIN"/>
    <property type="match status" value="1"/>
</dbReference>
<proteinExistence type="predicted"/>
<dbReference type="GO" id="GO:0008168">
    <property type="term" value="F:methyltransferase activity"/>
    <property type="evidence" value="ECO:0007669"/>
    <property type="project" value="UniProtKB-KW"/>
</dbReference>
<dbReference type="Gene3D" id="3.40.50.150">
    <property type="entry name" value="Vaccinia Virus protein VP39"/>
    <property type="match status" value="1"/>
</dbReference>